<evidence type="ECO:0000256" key="1">
    <source>
        <dbReference type="SAM" id="MobiDB-lite"/>
    </source>
</evidence>
<evidence type="ECO:0000313" key="4">
    <source>
        <dbReference type="Proteomes" id="UP001501303"/>
    </source>
</evidence>
<protein>
    <submittedName>
        <fullName evidence="3">Roadblock/LC7 domain-containing protein</fullName>
    </submittedName>
</protein>
<dbReference type="SUPFAM" id="SSF103196">
    <property type="entry name" value="Roadblock/LC7 domain"/>
    <property type="match status" value="1"/>
</dbReference>
<name>A0ABN2NTG4_9ACTN</name>
<dbReference type="EMBL" id="BAAAMJ010000008">
    <property type="protein sequence ID" value="GAA1900864.1"/>
    <property type="molecule type" value="Genomic_DNA"/>
</dbReference>
<reference evidence="3 4" key="1">
    <citation type="journal article" date="2019" name="Int. J. Syst. Evol. Microbiol.">
        <title>The Global Catalogue of Microorganisms (GCM) 10K type strain sequencing project: providing services to taxonomists for standard genome sequencing and annotation.</title>
        <authorList>
            <consortium name="The Broad Institute Genomics Platform"/>
            <consortium name="The Broad Institute Genome Sequencing Center for Infectious Disease"/>
            <person name="Wu L."/>
            <person name="Ma J."/>
        </authorList>
    </citation>
    <scope>NUCLEOTIDE SEQUENCE [LARGE SCALE GENOMIC DNA]</scope>
    <source>
        <strain evidence="3 4">JCM 13581</strain>
    </source>
</reference>
<dbReference type="RefSeq" id="WP_344258924.1">
    <property type="nucleotide sequence ID" value="NZ_BAAAMJ010000008.1"/>
</dbReference>
<accession>A0ABN2NTG4</accession>
<dbReference type="PANTHER" id="PTHR36222">
    <property type="entry name" value="SERINE PROTEASE INHIBITOR RV3364C"/>
    <property type="match status" value="1"/>
</dbReference>
<keyword evidence="4" id="KW-1185">Reference proteome</keyword>
<dbReference type="PANTHER" id="PTHR36222:SF1">
    <property type="entry name" value="SERINE PROTEASE INHIBITOR RV3364C"/>
    <property type="match status" value="1"/>
</dbReference>
<dbReference type="Proteomes" id="UP001501303">
    <property type="component" value="Unassembled WGS sequence"/>
</dbReference>
<organism evidence="3 4">
    <name type="scientific">Streptomyces sodiiphilus</name>
    <dbReference type="NCBI Taxonomy" id="226217"/>
    <lineage>
        <taxon>Bacteria</taxon>
        <taxon>Bacillati</taxon>
        <taxon>Actinomycetota</taxon>
        <taxon>Actinomycetes</taxon>
        <taxon>Kitasatosporales</taxon>
        <taxon>Streptomycetaceae</taxon>
        <taxon>Streptomyces</taxon>
    </lineage>
</organism>
<comment type="caution">
    <text evidence="3">The sequence shown here is derived from an EMBL/GenBank/DDBJ whole genome shotgun (WGS) entry which is preliminary data.</text>
</comment>
<dbReference type="Gene3D" id="3.30.450.30">
    <property type="entry name" value="Dynein light chain 2a, cytoplasmic"/>
    <property type="match status" value="1"/>
</dbReference>
<proteinExistence type="predicted"/>
<dbReference type="InterPro" id="IPR053141">
    <property type="entry name" value="Mycobact_SerProt_Inhib_Rv3364c"/>
</dbReference>
<dbReference type="InterPro" id="IPR004942">
    <property type="entry name" value="Roadblock/LAMTOR2_dom"/>
</dbReference>
<gene>
    <name evidence="3" type="ORF">GCM10009716_08420</name>
</gene>
<evidence type="ECO:0000313" key="3">
    <source>
        <dbReference type="EMBL" id="GAA1900864.1"/>
    </source>
</evidence>
<sequence length="136" mass="14692">MNDSLNDRLAWMLDDVLQVPESRHAILLSADGLVRAHSPGLSRDEADRQAAGLAGLQSTSRSTAEFVGDTRAPWRQTLIEFDEGFVFLIAAGEGAYLAVSASEKVDVEAVTFRMHKLVGRLGQELTSPARHTGSSV</sequence>
<feature type="domain" description="Roadblock/LAMTOR2" evidence="2">
    <location>
        <begin position="10"/>
        <end position="101"/>
    </location>
</feature>
<dbReference type="Pfam" id="PF03259">
    <property type="entry name" value="Robl_LC7"/>
    <property type="match status" value="1"/>
</dbReference>
<dbReference type="SMART" id="SM00960">
    <property type="entry name" value="Robl_LC7"/>
    <property type="match status" value="1"/>
</dbReference>
<feature type="region of interest" description="Disordered" evidence="1">
    <location>
        <begin position="39"/>
        <end position="59"/>
    </location>
</feature>
<evidence type="ECO:0000259" key="2">
    <source>
        <dbReference type="SMART" id="SM00960"/>
    </source>
</evidence>